<dbReference type="OrthoDB" id="416253at2759"/>
<evidence type="ECO:0000256" key="5">
    <source>
        <dbReference type="PIRSR" id="PIRSR000097-2"/>
    </source>
</evidence>
<dbReference type="EMBL" id="JH711587">
    <property type="protein sequence ID" value="EIW75866.1"/>
    <property type="molecule type" value="Genomic_DNA"/>
</dbReference>
<dbReference type="KEGG" id="cput:CONPUDRAFT_169117"/>
<gene>
    <name evidence="8" type="ORF">CONPUDRAFT_169117</name>
</gene>
<proteinExistence type="inferred from homology"/>
<evidence type="ECO:0000256" key="1">
    <source>
        <dbReference type="ARBA" id="ARBA00007905"/>
    </source>
</evidence>
<dbReference type="AlphaFoldDB" id="A0A5M3MA89"/>
<feature type="binding site" evidence="5">
    <location>
        <position position="107"/>
    </location>
    <ligand>
        <name>substrate</name>
    </ligand>
</feature>
<keyword evidence="2" id="KW-0521">NADP</keyword>
<organism evidence="8 9">
    <name type="scientific">Coniophora puteana (strain RWD-64-598)</name>
    <name type="common">Brown rot fungus</name>
    <dbReference type="NCBI Taxonomy" id="741705"/>
    <lineage>
        <taxon>Eukaryota</taxon>
        <taxon>Fungi</taxon>
        <taxon>Dikarya</taxon>
        <taxon>Basidiomycota</taxon>
        <taxon>Agaricomycotina</taxon>
        <taxon>Agaricomycetes</taxon>
        <taxon>Agaricomycetidae</taxon>
        <taxon>Boletales</taxon>
        <taxon>Coniophorineae</taxon>
        <taxon>Coniophoraceae</taxon>
        <taxon>Coniophora</taxon>
    </lineage>
</organism>
<feature type="site" description="Lowers pKa of active site Tyr" evidence="6">
    <location>
        <position position="76"/>
    </location>
</feature>
<dbReference type="Pfam" id="PF00248">
    <property type="entry name" value="Aldo_ket_red"/>
    <property type="match status" value="1"/>
</dbReference>
<dbReference type="PIRSF" id="PIRSF000097">
    <property type="entry name" value="AKR"/>
    <property type="match status" value="1"/>
</dbReference>
<dbReference type="InterPro" id="IPR020471">
    <property type="entry name" value="AKR"/>
</dbReference>
<dbReference type="FunFam" id="3.20.20.100:FF:000002">
    <property type="entry name" value="2,5-diketo-D-gluconic acid reductase A"/>
    <property type="match status" value="1"/>
</dbReference>
<evidence type="ECO:0000256" key="6">
    <source>
        <dbReference type="PIRSR" id="PIRSR000097-3"/>
    </source>
</evidence>
<comment type="caution">
    <text evidence="8">The sequence shown here is derived from an EMBL/GenBank/DDBJ whole genome shotgun (WGS) entry which is preliminary data.</text>
</comment>
<accession>A0A5M3MA89</accession>
<evidence type="ECO:0000256" key="3">
    <source>
        <dbReference type="ARBA" id="ARBA00023002"/>
    </source>
</evidence>
<evidence type="ECO:0000256" key="2">
    <source>
        <dbReference type="ARBA" id="ARBA00022857"/>
    </source>
</evidence>
<evidence type="ECO:0000313" key="9">
    <source>
        <dbReference type="Proteomes" id="UP000053558"/>
    </source>
</evidence>
<reference evidence="9" key="1">
    <citation type="journal article" date="2012" name="Science">
        <title>The Paleozoic origin of enzymatic lignin decomposition reconstructed from 31 fungal genomes.</title>
        <authorList>
            <person name="Floudas D."/>
            <person name="Binder M."/>
            <person name="Riley R."/>
            <person name="Barry K."/>
            <person name="Blanchette R.A."/>
            <person name="Henrissat B."/>
            <person name="Martinez A.T."/>
            <person name="Otillar R."/>
            <person name="Spatafora J.W."/>
            <person name="Yadav J.S."/>
            <person name="Aerts A."/>
            <person name="Benoit I."/>
            <person name="Boyd A."/>
            <person name="Carlson A."/>
            <person name="Copeland A."/>
            <person name="Coutinho P.M."/>
            <person name="de Vries R.P."/>
            <person name="Ferreira P."/>
            <person name="Findley K."/>
            <person name="Foster B."/>
            <person name="Gaskell J."/>
            <person name="Glotzer D."/>
            <person name="Gorecki P."/>
            <person name="Heitman J."/>
            <person name="Hesse C."/>
            <person name="Hori C."/>
            <person name="Igarashi K."/>
            <person name="Jurgens J.A."/>
            <person name="Kallen N."/>
            <person name="Kersten P."/>
            <person name="Kohler A."/>
            <person name="Kuees U."/>
            <person name="Kumar T.K.A."/>
            <person name="Kuo A."/>
            <person name="LaButti K."/>
            <person name="Larrondo L.F."/>
            <person name="Lindquist E."/>
            <person name="Ling A."/>
            <person name="Lombard V."/>
            <person name="Lucas S."/>
            <person name="Lundell T."/>
            <person name="Martin R."/>
            <person name="McLaughlin D.J."/>
            <person name="Morgenstern I."/>
            <person name="Morin E."/>
            <person name="Murat C."/>
            <person name="Nagy L.G."/>
            <person name="Nolan M."/>
            <person name="Ohm R.A."/>
            <person name="Patyshakuliyeva A."/>
            <person name="Rokas A."/>
            <person name="Ruiz-Duenas F.J."/>
            <person name="Sabat G."/>
            <person name="Salamov A."/>
            <person name="Samejima M."/>
            <person name="Schmutz J."/>
            <person name="Slot J.C."/>
            <person name="St John F."/>
            <person name="Stenlid J."/>
            <person name="Sun H."/>
            <person name="Sun S."/>
            <person name="Syed K."/>
            <person name="Tsang A."/>
            <person name="Wiebenga A."/>
            <person name="Young D."/>
            <person name="Pisabarro A."/>
            <person name="Eastwood D.C."/>
            <person name="Martin F."/>
            <person name="Cullen D."/>
            <person name="Grigoriev I.V."/>
            <person name="Hibbett D.S."/>
        </authorList>
    </citation>
    <scope>NUCLEOTIDE SEQUENCE [LARGE SCALE GENOMIC DNA]</scope>
    <source>
        <strain evidence="9">RWD-64-598 SS2</strain>
    </source>
</reference>
<dbReference type="PRINTS" id="PR00069">
    <property type="entry name" value="ALDKETRDTASE"/>
</dbReference>
<dbReference type="InterPro" id="IPR036812">
    <property type="entry name" value="NAD(P)_OxRdtase_dom_sf"/>
</dbReference>
<keyword evidence="9" id="KW-1185">Reference proteome</keyword>
<dbReference type="PANTHER" id="PTHR43827:SF3">
    <property type="entry name" value="NADP-DEPENDENT OXIDOREDUCTASE DOMAIN-CONTAINING PROTEIN"/>
    <property type="match status" value="1"/>
</dbReference>
<dbReference type="PANTHER" id="PTHR43827">
    <property type="entry name" value="2,5-DIKETO-D-GLUCONIC ACID REDUCTASE"/>
    <property type="match status" value="1"/>
</dbReference>
<dbReference type="InterPro" id="IPR018170">
    <property type="entry name" value="Aldo/ket_reductase_CS"/>
</dbReference>
<dbReference type="Gene3D" id="3.20.20.100">
    <property type="entry name" value="NADP-dependent oxidoreductase domain"/>
    <property type="match status" value="1"/>
</dbReference>
<dbReference type="SUPFAM" id="SSF51430">
    <property type="entry name" value="NAD(P)-linked oxidoreductase"/>
    <property type="match status" value="1"/>
</dbReference>
<keyword evidence="3" id="KW-0560">Oxidoreductase</keyword>
<feature type="domain" description="NADP-dependent oxidoreductase" evidence="7">
    <location>
        <begin position="18"/>
        <end position="265"/>
    </location>
</feature>
<dbReference type="GeneID" id="19206153"/>
<evidence type="ECO:0000313" key="8">
    <source>
        <dbReference type="EMBL" id="EIW75866.1"/>
    </source>
</evidence>
<dbReference type="InterPro" id="IPR023210">
    <property type="entry name" value="NADP_OxRdtase_dom"/>
</dbReference>
<protein>
    <submittedName>
        <fullName evidence="8">Aldo keto reductase</fullName>
    </submittedName>
</protein>
<evidence type="ECO:0000256" key="4">
    <source>
        <dbReference type="PIRSR" id="PIRSR000097-1"/>
    </source>
</evidence>
<dbReference type="PROSITE" id="PS00798">
    <property type="entry name" value="ALDOKETO_REDUCTASE_1"/>
    <property type="match status" value="1"/>
</dbReference>
<dbReference type="RefSeq" id="XP_007773872.1">
    <property type="nucleotide sequence ID" value="XM_007775682.1"/>
</dbReference>
<comment type="similarity">
    <text evidence="1">Belongs to the aldo/keto reductase family.</text>
</comment>
<dbReference type="GO" id="GO:0016616">
    <property type="term" value="F:oxidoreductase activity, acting on the CH-OH group of donors, NAD or NADP as acceptor"/>
    <property type="evidence" value="ECO:0007669"/>
    <property type="project" value="UniProtKB-ARBA"/>
</dbReference>
<sequence length="293" mass="32246">MPASIIVNLNTGATMPTVGLGTWKAEPNKAEHAVEFAIKNGYRHIDTAAQYGNEADVGKGIKNSGVPREQIFLTTKLDNPDHGNEVEALETSLKKLDTPYIDLWLMHWPAPLKDGKVDESRDWLDTWKAMEDIFLAHPERVKAIGVSNFSVKYLERLLPVARIVPAVNQIEIHPSCPQADIVGFCQARGIILTAYSPQGSDDSPLRENDVVKRISHNHYVQPANILISFAANISGTAVIPKSVHESRIVNNLKTVDLSGAEIQALFEIHKTGSFRVANPVKMGWGSLGFPDLE</sequence>
<feature type="active site" description="Proton donor" evidence="4">
    <location>
        <position position="51"/>
    </location>
</feature>
<evidence type="ECO:0000259" key="7">
    <source>
        <dbReference type="Pfam" id="PF00248"/>
    </source>
</evidence>
<dbReference type="Proteomes" id="UP000053558">
    <property type="component" value="Unassembled WGS sequence"/>
</dbReference>
<name>A0A5M3MA89_CONPW</name>